<evidence type="ECO:0000313" key="1">
    <source>
        <dbReference type="EMBL" id="VAW89453.1"/>
    </source>
</evidence>
<organism evidence="1">
    <name type="scientific">hydrothermal vent metagenome</name>
    <dbReference type="NCBI Taxonomy" id="652676"/>
    <lineage>
        <taxon>unclassified sequences</taxon>
        <taxon>metagenomes</taxon>
        <taxon>ecological metagenomes</taxon>
    </lineage>
</organism>
<dbReference type="AlphaFoldDB" id="A0A3B0ZMN5"/>
<gene>
    <name evidence="1" type="ORF">MNBD_GAMMA18-1462</name>
</gene>
<reference evidence="1" key="1">
    <citation type="submission" date="2018-06" db="EMBL/GenBank/DDBJ databases">
        <authorList>
            <person name="Zhirakovskaya E."/>
        </authorList>
    </citation>
    <scope>NUCLEOTIDE SEQUENCE</scope>
</reference>
<protein>
    <submittedName>
        <fullName evidence="1">Uncharacterized protein</fullName>
    </submittedName>
</protein>
<accession>A0A3B0ZMN5</accession>
<proteinExistence type="predicted"/>
<name>A0A3B0ZMN5_9ZZZZ</name>
<dbReference type="EMBL" id="UOFP01000271">
    <property type="protein sequence ID" value="VAW89453.1"/>
    <property type="molecule type" value="Genomic_DNA"/>
</dbReference>
<sequence>VQALPSTLILNEQGVVVDVILGGREWDSAESRGLIEKQALHNQISERQ</sequence>
<feature type="non-terminal residue" evidence="1">
    <location>
        <position position="1"/>
    </location>
</feature>